<dbReference type="AlphaFoldDB" id="A0A4Y2GDB3"/>
<feature type="compositionally biased region" description="Polar residues" evidence="1">
    <location>
        <begin position="1"/>
        <end position="12"/>
    </location>
</feature>
<name>A0A4Y2GDB3_ARAVE</name>
<gene>
    <name evidence="2" type="ORF">AVEN_15099_1</name>
</gene>
<feature type="region of interest" description="Disordered" evidence="1">
    <location>
        <begin position="1"/>
        <end position="23"/>
    </location>
</feature>
<evidence type="ECO:0000256" key="1">
    <source>
        <dbReference type="SAM" id="MobiDB-lite"/>
    </source>
</evidence>
<keyword evidence="3" id="KW-1185">Reference proteome</keyword>
<reference evidence="2 3" key="1">
    <citation type="journal article" date="2019" name="Sci. Rep.">
        <title>Orb-weaving spider Araneus ventricosus genome elucidates the spidroin gene catalogue.</title>
        <authorList>
            <person name="Kono N."/>
            <person name="Nakamura H."/>
            <person name="Ohtoshi R."/>
            <person name="Moran D.A.P."/>
            <person name="Shinohara A."/>
            <person name="Yoshida Y."/>
            <person name="Fujiwara M."/>
            <person name="Mori M."/>
            <person name="Tomita M."/>
            <person name="Arakawa K."/>
        </authorList>
    </citation>
    <scope>NUCLEOTIDE SEQUENCE [LARGE SCALE GENOMIC DNA]</scope>
</reference>
<comment type="caution">
    <text evidence="2">The sequence shown here is derived from an EMBL/GenBank/DDBJ whole genome shotgun (WGS) entry which is preliminary data.</text>
</comment>
<organism evidence="2 3">
    <name type="scientific">Araneus ventricosus</name>
    <name type="common">Orbweaver spider</name>
    <name type="synonym">Epeira ventricosa</name>
    <dbReference type="NCBI Taxonomy" id="182803"/>
    <lineage>
        <taxon>Eukaryota</taxon>
        <taxon>Metazoa</taxon>
        <taxon>Ecdysozoa</taxon>
        <taxon>Arthropoda</taxon>
        <taxon>Chelicerata</taxon>
        <taxon>Arachnida</taxon>
        <taxon>Araneae</taxon>
        <taxon>Araneomorphae</taxon>
        <taxon>Entelegynae</taxon>
        <taxon>Araneoidea</taxon>
        <taxon>Araneidae</taxon>
        <taxon>Araneus</taxon>
    </lineage>
</organism>
<dbReference type="Proteomes" id="UP000499080">
    <property type="component" value="Unassembled WGS sequence"/>
</dbReference>
<accession>A0A4Y2GDB3</accession>
<dbReference type="EMBL" id="BGPR01001327">
    <property type="protein sequence ID" value="GBM51187.1"/>
    <property type="molecule type" value="Genomic_DNA"/>
</dbReference>
<sequence length="111" mass="12240">MTSQSENSSFGDTSHLDNPCTRPASQLFTVPTIHSNESFINVAPGLKNPFENTQHFASHTIVSRSFHCLQLIHTQGPCPPSQFPKTATFSSYAVRTLNDYCRKPTTALANI</sequence>
<proteinExistence type="predicted"/>
<protein>
    <submittedName>
        <fullName evidence="2">Uncharacterized protein</fullName>
    </submittedName>
</protein>
<evidence type="ECO:0000313" key="2">
    <source>
        <dbReference type="EMBL" id="GBM51187.1"/>
    </source>
</evidence>
<evidence type="ECO:0000313" key="3">
    <source>
        <dbReference type="Proteomes" id="UP000499080"/>
    </source>
</evidence>